<dbReference type="EMBL" id="JACHEN010000006">
    <property type="protein sequence ID" value="MBB6215307.1"/>
    <property type="molecule type" value="Genomic_DNA"/>
</dbReference>
<feature type="transmembrane region" description="Helical" evidence="1">
    <location>
        <begin position="21"/>
        <end position="39"/>
    </location>
</feature>
<protein>
    <submittedName>
        <fullName evidence="2">Uncharacterized protein YacL</fullName>
    </submittedName>
</protein>
<keyword evidence="1" id="KW-0472">Membrane</keyword>
<comment type="caution">
    <text evidence="2">The sequence shown here is derived from an EMBL/GenBank/DDBJ whole genome shotgun (WGS) entry which is preliminary data.</text>
</comment>
<dbReference type="AlphaFoldDB" id="A0A841KPE1"/>
<sequence length="113" mass="12541">MDQVTIKDIKFSSFFKWMMGISFSFGVITGILFCVIGLMGGNITANLGESILYGIPAAIASIFISPVVALFLGLFVCLLAYFPFKLLIKLTKGLRIRGIFENDWNEPKKEEHG</sequence>
<dbReference type="Proteomes" id="UP000579281">
    <property type="component" value="Unassembled WGS sequence"/>
</dbReference>
<keyword evidence="1" id="KW-0812">Transmembrane</keyword>
<keyword evidence="3" id="KW-1185">Reference proteome</keyword>
<organism evidence="2 3">
    <name type="scientific">Anaerosolibacter carboniphilus</name>
    <dbReference type="NCBI Taxonomy" id="1417629"/>
    <lineage>
        <taxon>Bacteria</taxon>
        <taxon>Bacillati</taxon>
        <taxon>Bacillota</taxon>
        <taxon>Clostridia</taxon>
        <taxon>Peptostreptococcales</taxon>
        <taxon>Thermotaleaceae</taxon>
        <taxon>Anaerosolibacter</taxon>
    </lineage>
</organism>
<proteinExistence type="predicted"/>
<reference evidence="2 3" key="1">
    <citation type="submission" date="2020-08" db="EMBL/GenBank/DDBJ databases">
        <title>Genomic Encyclopedia of Type Strains, Phase IV (KMG-IV): sequencing the most valuable type-strain genomes for metagenomic binning, comparative biology and taxonomic classification.</title>
        <authorList>
            <person name="Goeker M."/>
        </authorList>
    </citation>
    <scope>NUCLEOTIDE SEQUENCE [LARGE SCALE GENOMIC DNA]</scope>
    <source>
        <strain evidence="2 3">DSM 103526</strain>
    </source>
</reference>
<feature type="transmembrane region" description="Helical" evidence="1">
    <location>
        <begin position="51"/>
        <end position="82"/>
    </location>
</feature>
<keyword evidence="1" id="KW-1133">Transmembrane helix</keyword>
<evidence type="ECO:0000313" key="2">
    <source>
        <dbReference type="EMBL" id="MBB6215307.1"/>
    </source>
</evidence>
<name>A0A841KPE1_9FIRM</name>
<gene>
    <name evidence="2" type="ORF">HNQ80_001396</name>
</gene>
<evidence type="ECO:0000256" key="1">
    <source>
        <dbReference type="SAM" id="Phobius"/>
    </source>
</evidence>
<accession>A0A841KPE1</accession>
<evidence type="ECO:0000313" key="3">
    <source>
        <dbReference type="Proteomes" id="UP000579281"/>
    </source>
</evidence>
<dbReference type="RefSeq" id="WP_184309477.1">
    <property type="nucleotide sequence ID" value="NZ_JACHEN010000006.1"/>
</dbReference>